<feature type="compositionally biased region" description="Acidic residues" evidence="2">
    <location>
        <begin position="575"/>
        <end position="584"/>
    </location>
</feature>
<feature type="compositionally biased region" description="Low complexity" evidence="2">
    <location>
        <begin position="556"/>
        <end position="571"/>
    </location>
</feature>
<gene>
    <name evidence="4" type="ORF">A4X13_0g8409</name>
</gene>
<name>A0A8T8SF05_9BASI</name>
<keyword evidence="1" id="KW-0479">Metal-binding</keyword>
<protein>
    <recommendedName>
        <fullName evidence="3">SWIM-type domain-containing protein</fullName>
    </recommendedName>
</protein>
<feature type="compositionally biased region" description="Acidic residues" evidence="2">
    <location>
        <begin position="608"/>
        <end position="617"/>
    </location>
</feature>
<feature type="region of interest" description="Disordered" evidence="2">
    <location>
        <begin position="546"/>
        <end position="617"/>
    </location>
</feature>
<dbReference type="PROSITE" id="PS50966">
    <property type="entry name" value="ZF_SWIM"/>
    <property type="match status" value="1"/>
</dbReference>
<keyword evidence="1" id="KW-0862">Zinc</keyword>
<evidence type="ECO:0000313" key="4">
    <source>
        <dbReference type="EMBL" id="KAE8238712.1"/>
    </source>
</evidence>
<feature type="non-terminal residue" evidence="4">
    <location>
        <position position="1"/>
    </location>
</feature>
<evidence type="ECO:0000256" key="2">
    <source>
        <dbReference type="SAM" id="MobiDB-lite"/>
    </source>
</evidence>
<organism evidence="4 5">
    <name type="scientific">Tilletia indica</name>
    <dbReference type="NCBI Taxonomy" id="43049"/>
    <lineage>
        <taxon>Eukaryota</taxon>
        <taxon>Fungi</taxon>
        <taxon>Dikarya</taxon>
        <taxon>Basidiomycota</taxon>
        <taxon>Ustilaginomycotina</taxon>
        <taxon>Exobasidiomycetes</taxon>
        <taxon>Tilletiales</taxon>
        <taxon>Tilletiaceae</taxon>
        <taxon>Tilletia</taxon>
    </lineage>
</organism>
<evidence type="ECO:0000259" key="3">
    <source>
        <dbReference type="PROSITE" id="PS50966"/>
    </source>
</evidence>
<comment type="caution">
    <text evidence="4">The sequence shown here is derived from an EMBL/GenBank/DDBJ whole genome shotgun (WGS) entry which is preliminary data.</text>
</comment>
<dbReference type="InterPro" id="IPR007527">
    <property type="entry name" value="Znf_SWIM"/>
</dbReference>
<dbReference type="Proteomes" id="UP000077521">
    <property type="component" value="Unassembled WGS sequence"/>
</dbReference>
<dbReference type="PANTHER" id="PTHR31669:SF251">
    <property type="entry name" value="PROTEIN FAR1-RELATED SEQUENCE"/>
    <property type="match status" value="1"/>
</dbReference>
<dbReference type="GO" id="GO:0006355">
    <property type="term" value="P:regulation of DNA-templated transcription"/>
    <property type="evidence" value="ECO:0007669"/>
    <property type="project" value="InterPro"/>
</dbReference>
<dbReference type="AlphaFoldDB" id="A0A8T8SF05"/>
<feature type="domain" description="SWIM-type" evidence="3">
    <location>
        <begin position="657"/>
        <end position="692"/>
    </location>
</feature>
<proteinExistence type="predicted"/>
<dbReference type="PANTHER" id="PTHR31669">
    <property type="entry name" value="PROTEIN FAR1-RELATED SEQUENCE 10-RELATED"/>
    <property type="match status" value="1"/>
</dbReference>
<dbReference type="GO" id="GO:0008270">
    <property type="term" value="F:zinc ion binding"/>
    <property type="evidence" value="ECO:0007669"/>
    <property type="project" value="UniProtKB-KW"/>
</dbReference>
<dbReference type="InterPro" id="IPR031052">
    <property type="entry name" value="FHY3/FAR1"/>
</dbReference>
<keyword evidence="5" id="KW-1185">Reference proteome</keyword>
<reference evidence="4" key="2">
    <citation type="journal article" date="2019" name="IMA Fungus">
        <title>Genome sequencing and comparison of five Tilletia species to identify candidate genes for the detection of regulated species infecting wheat.</title>
        <authorList>
            <person name="Nguyen H.D.T."/>
            <person name="Sultana T."/>
            <person name="Kesanakurti P."/>
            <person name="Hambleton S."/>
        </authorList>
    </citation>
    <scope>NUCLEOTIDE SEQUENCE</scope>
    <source>
        <strain evidence="4">DAOMC 236416</strain>
    </source>
</reference>
<reference evidence="4" key="1">
    <citation type="submission" date="2016-04" db="EMBL/GenBank/DDBJ databases">
        <authorList>
            <person name="Nguyen H.D."/>
            <person name="Samba Siva P."/>
            <person name="Cullis J."/>
            <person name="Levesque C.A."/>
            <person name="Hambleton S."/>
        </authorList>
    </citation>
    <scope>NUCLEOTIDE SEQUENCE</scope>
    <source>
        <strain evidence="4">DAOMC 236416</strain>
    </source>
</reference>
<keyword evidence="1" id="KW-0863">Zinc-finger</keyword>
<sequence>MATVKRSLPLLRRNDIFPGPSITRRGTRLSSAVEAHRVNESAAAATQDSDRAVAPSAVCDLEGKTFDDKEAAIKACFAAAAKEGIELHRDPVKGKTLGNIEITAARKLCCAHQDAINPSDQPALDKSVKSCPATINLRIHEGGPKWRVSKVYWHHDHPQDLSPHQARLRYDLASLEDQRSLIKFLAACERGELDGADVMKVVKTRFRDTKLSTHQISRFIAADRIDLAKASAAKEEVTALLDWLADKAAEDPCFVYACEVHPETGDIKRLFVSFPSMLRVLQRYADVVIADIPKIRKVRKRRSNVFPLEVFSVIDGSGELREVAYVIHAKNDREAYEWTLEHLLSIAGRNPSVIVSGQDNAFSNAIRDVTPETYQLQSFENVWSNITKKLKPELGSAWSNFRDAFWTMFKSDSPAAFESQWKELIRTYPTTAAYLEANQYESRRSWASAWTRSRFIATMSTVECVEMEEGLEKLLSGTMASWTDLFKQLWERSEGEGAVSNLRTLRKRSTPSERVFRGIVDRLRLECEPWAVRRSLDEIEEGMLFKARPVPPPKPSISEPSSSSSQLPGNPGQENDAEQPEGEQEVILSSRIEDDRSGSGNDARGVDELEEETDELPMDLEDVDIDAKYLSDMLKESGLTVTSAYEVHSIETTARSYVVVRTDGGRFYCPCTEAIATGVPCRHMWAIILNGEWFHMGLIARRWLQTGKGPISFQPIGVEGVRIDARPPNVSTATKGLSTEHGVYSGLDSFASLTQSQVSYRLMAMVRPAGKVIKTQAQLQRFEKVIGDVVCEMGQDKETTDVRTVTLSLSKGTSGSSGSTSANA</sequence>
<evidence type="ECO:0000313" key="5">
    <source>
        <dbReference type="Proteomes" id="UP000077521"/>
    </source>
</evidence>
<dbReference type="EMBL" id="LWDF02001447">
    <property type="protein sequence ID" value="KAE8238712.1"/>
    <property type="molecule type" value="Genomic_DNA"/>
</dbReference>
<evidence type="ECO:0000256" key="1">
    <source>
        <dbReference type="PROSITE-ProRule" id="PRU00325"/>
    </source>
</evidence>
<accession>A0A8T8SF05</accession>